<sequence length="60" mass="7051">KMVEEKLREDFKEIIENHVCWRDINGGVHNAGTIDESDIKVMVDELFYKADKYCEQFVAT</sequence>
<comment type="caution">
    <text evidence="1">The sequence shown here is derived from an EMBL/GenBank/DDBJ whole genome shotgun (WGS) entry which is preliminary data.</text>
</comment>
<dbReference type="AlphaFoldDB" id="X0Z2P3"/>
<name>X0Z2P3_9ZZZZ</name>
<gene>
    <name evidence="1" type="ORF">S01H4_07624</name>
</gene>
<reference evidence="1" key="1">
    <citation type="journal article" date="2014" name="Front. Microbiol.">
        <title>High frequency of phylogenetically diverse reductive dehalogenase-homologous genes in deep subseafloor sedimentary metagenomes.</title>
        <authorList>
            <person name="Kawai M."/>
            <person name="Futagami T."/>
            <person name="Toyoda A."/>
            <person name="Takaki Y."/>
            <person name="Nishi S."/>
            <person name="Hori S."/>
            <person name="Arai W."/>
            <person name="Tsubouchi T."/>
            <person name="Morono Y."/>
            <person name="Uchiyama I."/>
            <person name="Ito T."/>
            <person name="Fujiyama A."/>
            <person name="Inagaki F."/>
            <person name="Takami H."/>
        </authorList>
    </citation>
    <scope>NUCLEOTIDE SEQUENCE</scope>
    <source>
        <strain evidence="1">Expedition CK06-06</strain>
    </source>
</reference>
<accession>X0Z2P3</accession>
<organism evidence="1">
    <name type="scientific">marine sediment metagenome</name>
    <dbReference type="NCBI Taxonomy" id="412755"/>
    <lineage>
        <taxon>unclassified sequences</taxon>
        <taxon>metagenomes</taxon>
        <taxon>ecological metagenomes</taxon>
    </lineage>
</organism>
<proteinExistence type="predicted"/>
<protein>
    <submittedName>
        <fullName evidence="1">Uncharacterized protein</fullName>
    </submittedName>
</protein>
<evidence type="ECO:0000313" key="1">
    <source>
        <dbReference type="EMBL" id="GAG63224.1"/>
    </source>
</evidence>
<dbReference type="EMBL" id="BART01002518">
    <property type="protein sequence ID" value="GAG63224.1"/>
    <property type="molecule type" value="Genomic_DNA"/>
</dbReference>
<feature type="non-terminal residue" evidence="1">
    <location>
        <position position="1"/>
    </location>
</feature>